<sequence length="191" mass="21290">MPSPSPALLRATTRHRIYHCTYALRPILHRNRTSRTYLSTGRSTTPIQIKTIHPQNKNDRLVAQRLNRPVSPHMTIYKWQYKSLASILHRATGLLLSGSLYGFATLYLLGPSLGLPIDFATVVSAFGALPLAAKVAVKFGVSIPFTYHFFNGLKHLSFDRGLFMGRRSSTRAAWVVFGSSLCASAVLAFWQ</sequence>
<dbReference type="GO" id="GO:0009055">
    <property type="term" value="F:electron transfer activity"/>
    <property type="evidence" value="ECO:0007669"/>
    <property type="project" value="InterPro"/>
</dbReference>
<dbReference type="RefSeq" id="XP_040702145.1">
    <property type="nucleotide sequence ID" value="XM_040844975.1"/>
</dbReference>
<evidence type="ECO:0000256" key="6">
    <source>
        <dbReference type="ARBA" id="ARBA00023004"/>
    </source>
</evidence>
<dbReference type="Gene3D" id="1.20.1300.10">
    <property type="entry name" value="Fumarate reductase/succinate dehydrogenase, transmembrane subunit"/>
    <property type="match status" value="1"/>
</dbReference>
<dbReference type="PANTHER" id="PTHR10978:SF5">
    <property type="entry name" value="SUCCINATE DEHYDROGENASE CYTOCHROME B560 SUBUNIT, MITOCHONDRIAL"/>
    <property type="match status" value="1"/>
</dbReference>
<evidence type="ECO:0000313" key="10">
    <source>
        <dbReference type="Proteomes" id="UP000184356"/>
    </source>
</evidence>
<dbReference type="AlphaFoldDB" id="A0A1L9TFY0"/>
<feature type="transmembrane region" description="Helical" evidence="8">
    <location>
        <begin position="129"/>
        <end position="150"/>
    </location>
</feature>
<dbReference type="CDD" id="cd03499">
    <property type="entry name" value="SQR_TypeC_SdhC"/>
    <property type="match status" value="1"/>
</dbReference>
<dbReference type="PANTHER" id="PTHR10978">
    <property type="entry name" value="SUCCINATE DEHYDROGENASE CYTOCHROME B560 SUBUNIT"/>
    <property type="match status" value="1"/>
</dbReference>
<dbReference type="GO" id="GO:0006099">
    <property type="term" value="P:tricarboxylic acid cycle"/>
    <property type="evidence" value="ECO:0007669"/>
    <property type="project" value="InterPro"/>
</dbReference>
<dbReference type="OrthoDB" id="588261at2759"/>
<dbReference type="Pfam" id="PF01127">
    <property type="entry name" value="Sdh_cyt"/>
    <property type="match status" value="1"/>
</dbReference>
<evidence type="ECO:0008006" key="11">
    <source>
        <dbReference type="Google" id="ProtNLM"/>
    </source>
</evidence>
<dbReference type="STRING" id="1036612.A0A1L9TFY0"/>
<evidence type="ECO:0000256" key="2">
    <source>
        <dbReference type="ARBA" id="ARBA00022617"/>
    </source>
</evidence>
<dbReference type="NCBIfam" id="TIGR02970">
    <property type="entry name" value="succ_dehyd_cytB"/>
    <property type="match status" value="1"/>
</dbReference>
<reference evidence="10" key="1">
    <citation type="journal article" date="2017" name="Genome Biol.">
        <title>Comparative genomics reveals high biological diversity and specific adaptations in the industrially and medically important fungal genus Aspergillus.</title>
        <authorList>
            <person name="de Vries R.P."/>
            <person name="Riley R."/>
            <person name="Wiebenga A."/>
            <person name="Aguilar-Osorio G."/>
            <person name="Amillis S."/>
            <person name="Uchima C.A."/>
            <person name="Anderluh G."/>
            <person name="Asadollahi M."/>
            <person name="Askin M."/>
            <person name="Barry K."/>
            <person name="Battaglia E."/>
            <person name="Bayram O."/>
            <person name="Benocci T."/>
            <person name="Braus-Stromeyer S.A."/>
            <person name="Caldana C."/>
            <person name="Canovas D."/>
            <person name="Cerqueira G.C."/>
            <person name="Chen F."/>
            <person name="Chen W."/>
            <person name="Choi C."/>
            <person name="Clum A."/>
            <person name="Dos Santos R.A."/>
            <person name="Damasio A.R."/>
            <person name="Diallinas G."/>
            <person name="Emri T."/>
            <person name="Fekete E."/>
            <person name="Flipphi M."/>
            <person name="Freyberg S."/>
            <person name="Gallo A."/>
            <person name="Gournas C."/>
            <person name="Habgood R."/>
            <person name="Hainaut M."/>
            <person name="Harispe M.L."/>
            <person name="Henrissat B."/>
            <person name="Hilden K.S."/>
            <person name="Hope R."/>
            <person name="Hossain A."/>
            <person name="Karabika E."/>
            <person name="Karaffa L."/>
            <person name="Karanyi Z."/>
            <person name="Krasevec N."/>
            <person name="Kuo A."/>
            <person name="Kusch H."/>
            <person name="LaButti K."/>
            <person name="Lagendijk E.L."/>
            <person name="Lapidus A."/>
            <person name="Levasseur A."/>
            <person name="Lindquist E."/>
            <person name="Lipzen A."/>
            <person name="Logrieco A.F."/>
            <person name="MacCabe A."/>
            <person name="Maekelae M.R."/>
            <person name="Malavazi I."/>
            <person name="Melin P."/>
            <person name="Meyer V."/>
            <person name="Mielnichuk N."/>
            <person name="Miskei M."/>
            <person name="Molnar A.P."/>
            <person name="Mule G."/>
            <person name="Ngan C.Y."/>
            <person name="Orejas M."/>
            <person name="Orosz E."/>
            <person name="Ouedraogo J.P."/>
            <person name="Overkamp K.M."/>
            <person name="Park H.-S."/>
            <person name="Perrone G."/>
            <person name="Piumi F."/>
            <person name="Punt P.J."/>
            <person name="Ram A.F."/>
            <person name="Ramon A."/>
            <person name="Rauscher S."/>
            <person name="Record E."/>
            <person name="Riano-Pachon D.M."/>
            <person name="Robert V."/>
            <person name="Roehrig J."/>
            <person name="Ruller R."/>
            <person name="Salamov A."/>
            <person name="Salih N.S."/>
            <person name="Samson R.A."/>
            <person name="Sandor E."/>
            <person name="Sanguinetti M."/>
            <person name="Schuetze T."/>
            <person name="Sepcic K."/>
            <person name="Shelest E."/>
            <person name="Sherlock G."/>
            <person name="Sophianopoulou V."/>
            <person name="Squina F.M."/>
            <person name="Sun H."/>
            <person name="Susca A."/>
            <person name="Todd R.B."/>
            <person name="Tsang A."/>
            <person name="Unkles S.E."/>
            <person name="van de Wiele N."/>
            <person name="van Rossen-Uffink D."/>
            <person name="Oliveira J.V."/>
            <person name="Vesth T.C."/>
            <person name="Visser J."/>
            <person name="Yu J.-H."/>
            <person name="Zhou M."/>
            <person name="Andersen M.R."/>
            <person name="Archer D.B."/>
            <person name="Baker S.E."/>
            <person name="Benoit I."/>
            <person name="Brakhage A.A."/>
            <person name="Braus G.H."/>
            <person name="Fischer R."/>
            <person name="Frisvad J.C."/>
            <person name="Goldman G.H."/>
            <person name="Houbraken J."/>
            <person name="Oakley B."/>
            <person name="Pocsi I."/>
            <person name="Scazzocchio C."/>
            <person name="Seiboth B."/>
            <person name="vanKuyk P.A."/>
            <person name="Wortman J."/>
            <person name="Dyer P.S."/>
            <person name="Grigoriev I.V."/>
        </authorList>
    </citation>
    <scope>NUCLEOTIDE SEQUENCE [LARGE SCALE GENOMIC DNA]</scope>
    <source>
        <strain evidence="10">CBS 593.65</strain>
    </source>
</reference>
<keyword evidence="6" id="KW-0408">Iron</keyword>
<organism evidence="9 10">
    <name type="scientific">Aspergillus sydowii CBS 593.65</name>
    <dbReference type="NCBI Taxonomy" id="1036612"/>
    <lineage>
        <taxon>Eukaryota</taxon>
        <taxon>Fungi</taxon>
        <taxon>Dikarya</taxon>
        <taxon>Ascomycota</taxon>
        <taxon>Pezizomycotina</taxon>
        <taxon>Eurotiomycetes</taxon>
        <taxon>Eurotiomycetidae</taxon>
        <taxon>Eurotiales</taxon>
        <taxon>Aspergillaceae</taxon>
        <taxon>Aspergillus</taxon>
        <taxon>Aspergillus subgen. Nidulantes</taxon>
    </lineage>
</organism>
<keyword evidence="10" id="KW-1185">Reference proteome</keyword>
<dbReference type="GO" id="GO:0005739">
    <property type="term" value="C:mitochondrion"/>
    <property type="evidence" value="ECO:0007669"/>
    <property type="project" value="GOC"/>
</dbReference>
<dbReference type="GO" id="GO:0046872">
    <property type="term" value="F:metal ion binding"/>
    <property type="evidence" value="ECO:0007669"/>
    <property type="project" value="UniProtKB-KW"/>
</dbReference>
<dbReference type="InterPro" id="IPR000701">
    <property type="entry name" value="SuccDH_FuR_B_TM-su"/>
</dbReference>
<evidence type="ECO:0000256" key="1">
    <source>
        <dbReference type="ARBA" id="ARBA00004370"/>
    </source>
</evidence>
<dbReference type="InterPro" id="IPR034804">
    <property type="entry name" value="SQR/QFR_C/D"/>
</dbReference>
<evidence type="ECO:0000256" key="7">
    <source>
        <dbReference type="ARBA" id="ARBA00023136"/>
    </source>
</evidence>
<feature type="transmembrane region" description="Helical" evidence="8">
    <location>
        <begin position="171"/>
        <end position="190"/>
    </location>
</feature>
<feature type="transmembrane region" description="Helical" evidence="8">
    <location>
        <begin position="87"/>
        <end position="109"/>
    </location>
</feature>
<name>A0A1L9TFY0_9EURO</name>
<dbReference type="Proteomes" id="UP000184356">
    <property type="component" value="Unassembled WGS sequence"/>
</dbReference>
<keyword evidence="3 8" id="KW-0812">Transmembrane</keyword>
<dbReference type="InterPro" id="IPR014314">
    <property type="entry name" value="Succ_DH_cytb556"/>
</dbReference>
<dbReference type="GeneID" id="63761048"/>
<evidence type="ECO:0000256" key="8">
    <source>
        <dbReference type="SAM" id="Phobius"/>
    </source>
</evidence>
<keyword evidence="4" id="KW-0479">Metal-binding</keyword>
<dbReference type="VEuPathDB" id="FungiDB:ASPSYDRAFT_32388"/>
<evidence type="ECO:0000256" key="5">
    <source>
        <dbReference type="ARBA" id="ARBA00022989"/>
    </source>
</evidence>
<evidence type="ECO:0000256" key="3">
    <source>
        <dbReference type="ARBA" id="ARBA00022692"/>
    </source>
</evidence>
<accession>A0A1L9TFY0</accession>
<comment type="subcellular location">
    <subcellularLocation>
        <location evidence="1">Membrane</location>
    </subcellularLocation>
</comment>
<proteinExistence type="predicted"/>
<evidence type="ECO:0000256" key="4">
    <source>
        <dbReference type="ARBA" id="ARBA00022723"/>
    </source>
</evidence>
<protein>
    <recommendedName>
        <fullName evidence="11">Succinate dehydrogenase cytochrome b560 subunit</fullName>
    </recommendedName>
</protein>
<evidence type="ECO:0000313" key="9">
    <source>
        <dbReference type="EMBL" id="OJJ58339.1"/>
    </source>
</evidence>
<keyword evidence="2" id="KW-0349">Heme</keyword>
<dbReference type="GO" id="GO:0006121">
    <property type="term" value="P:mitochondrial electron transport, succinate to ubiquinone"/>
    <property type="evidence" value="ECO:0007669"/>
    <property type="project" value="TreeGrafter"/>
</dbReference>
<dbReference type="SUPFAM" id="SSF81343">
    <property type="entry name" value="Fumarate reductase respiratory complex transmembrane subunits"/>
    <property type="match status" value="1"/>
</dbReference>
<keyword evidence="5 8" id="KW-1133">Transmembrane helix</keyword>
<dbReference type="EMBL" id="KV878587">
    <property type="protein sequence ID" value="OJJ58339.1"/>
    <property type="molecule type" value="Genomic_DNA"/>
</dbReference>
<gene>
    <name evidence="9" type="ORF">ASPSYDRAFT_32388</name>
</gene>
<dbReference type="GO" id="GO:0016020">
    <property type="term" value="C:membrane"/>
    <property type="evidence" value="ECO:0007669"/>
    <property type="project" value="UniProtKB-SubCell"/>
</dbReference>
<keyword evidence="7 8" id="KW-0472">Membrane</keyword>